<comment type="caution">
    <text evidence="1">The sequence shown here is derived from an EMBL/GenBank/DDBJ whole genome shotgun (WGS) entry which is preliminary data.</text>
</comment>
<evidence type="ECO:0000313" key="2">
    <source>
        <dbReference type="Proteomes" id="UP001219568"/>
    </source>
</evidence>
<protein>
    <submittedName>
        <fullName evidence="1">Uncharacterized protein</fullName>
    </submittedName>
</protein>
<gene>
    <name evidence="1" type="ORF">N7460_005055</name>
</gene>
<evidence type="ECO:0000313" key="1">
    <source>
        <dbReference type="EMBL" id="KAJ6043700.1"/>
    </source>
</evidence>
<organism evidence="1 2">
    <name type="scientific">Penicillium canescens</name>
    <dbReference type="NCBI Taxonomy" id="5083"/>
    <lineage>
        <taxon>Eukaryota</taxon>
        <taxon>Fungi</taxon>
        <taxon>Dikarya</taxon>
        <taxon>Ascomycota</taxon>
        <taxon>Pezizomycotina</taxon>
        <taxon>Eurotiomycetes</taxon>
        <taxon>Eurotiomycetidae</taxon>
        <taxon>Eurotiales</taxon>
        <taxon>Aspergillaceae</taxon>
        <taxon>Penicillium</taxon>
    </lineage>
</organism>
<accession>A0AAD6ID19</accession>
<dbReference type="AlphaFoldDB" id="A0AAD6ID19"/>
<keyword evidence="2" id="KW-1185">Reference proteome</keyword>
<sequence length="187" mass="19710">MSSPEHGAAVGTLATELALELAHMGPNTLNEITSFSGSGIRAEGKGKAADFAWGPRVPPAGAGATGSVTVAVEVAVSETPTMLKRDIDYWLSPTAGNANLAIAMKVSRSEAKVSIEMWRQASRGAHRTQHTTISKVNNRVTISGDAVIIPFQDLFGRAKLPPAERDGMISEDQLKRVAGASWAQQGF</sequence>
<dbReference type="EMBL" id="JAQJZL010000004">
    <property type="protein sequence ID" value="KAJ6043700.1"/>
    <property type="molecule type" value="Genomic_DNA"/>
</dbReference>
<dbReference type="Proteomes" id="UP001219568">
    <property type="component" value="Unassembled WGS sequence"/>
</dbReference>
<proteinExistence type="predicted"/>
<reference evidence="1" key="1">
    <citation type="journal article" date="2023" name="IMA Fungus">
        <title>Comparative genomic study of the Penicillium genus elucidates a diverse pangenome and 15 lateral gene transfer events.</title>
        <authorList>
            <person name="Petersen C."/>
            <person name="Sorensen T."/>
            <person name="Nielsen M.R."/>
            <person name="Sondergaard T.E."/>
            <person name="Sorensen J.L."/>
            <person name="Fitzpatrick D.A."/>
            <person name="Frisvad J.C."/>
            <person name="Nielsen K.L."/>
        </authorList>
    </citation>
    <scope>NUCLEOTIDE SEQUENCE</scope>
    <source>
        <strain evidence="1">IBT 15450</strain>
    </source>
</reference>
<name>A0AAD6ID19_PENCN</name>
<reference evidence="1" key="2">
    <citation type="submission" date="2023-01" db="EMBL/GenBank/DDBJ databases">
        <authorList>
            <person name="Petersen C."/>
        </authorList>
    </citation>
    <scope>NUCLEOTIDE SEQUENCE</scope>
    <source>
        <strain evidence="1">IBT 15450</strain>
    </source>
</reference>